<keyword evidence="1" id="KW-0813">Transport</keyword>
<dbReference type="RefSeq" id="XP_010510715.1">
    <property type="nucleotide sequence ID" value="XM_010512413.2"/>
</dbReference>
<keyword evidence="6" id="KW-1185">Reference proteome</keyword>
<dbReference type="Proteomes" id="UP000694864">
    <property type="component" value="Chromosome 5"/>
</dbReference>
<sequence length="953" mass="105004">MQPNLFPFGTVLSNPFLFNGGDLTELGSGAGFESSRVFFLLPFFLSSQGGSGGMDLSKVGEKFLSSVKSATSLGLLPSPSFSDRPEIPARAAAAAAVARALAGLPSDQGLSISSTATELSSIYGNRPLPQQVEELEEGFYEEDFDSVMHILENVPDDQSELAYFEKQATLRLVQLDRVAEDLSHHVMEHHEVMVKGMNLVRELEKDLKIANVICKNGRRNLTSSMNEASRDLIVHNHSKKKQALLDMLPILTDLRHARVMRSTLEDLVEEGNYCKAFQVLSEYLQLLDSLSEFSAAQEMTRGVEVWLGRTLHKLDSLLLGVCQEFKEDSYVMVLDAYALIGDVSGLAEKIQSFFMQEVISETHSVLKTIVGEDNSAATQYSRLTYSDLCLQTPESKFRQCLLRTLAVLFQLIYSYHEIMSFTPEKKVESLISPSSATTQMVDSVTRSACDPQDGGLSSAMSSGSIPPCTISAEESDGSGTSSSVQQVLQASDSAIDEPRDSGDAVSCGESPWYHLRKESAAFVSETLQRGRRNLWQLTTSRVSVLLSSPGASSTSIHQFLKNYEDLSIFILAGEAFCGFEVVDFREKLKGVCENYFTAFHRQSMHALKMVLEKETWTKLSPDTVQTINFAGLVGDGAPLIISSRSATGSSRFPHSNKSNNSVDPSGNRSGFSYWLKSGNPFSAKLTLYREDQDYSSVNGAISRDDEGNDSIHDDVVNPKIRDKKRVNGGSPVSEDENEDLLADFIDEDSQLPRRSFTRSQSRTSSSHLSTNDDLTAQTGSSLCLLRSMDKYARLMQKLEIVNVEFFKGICQLFGVFFYFVFQVFGQENTNSGGKGVADSFNHRLKSSLSRISQECEQWIKPHISSSPSSSLAFPNTVHSLADVTPANPLNTSGHISGVSFSLKERCAAVDTVSLVARILHKSKAHLQSMLMSRTGSLVEDFFGQLQIYLKELH</sequence>
<evidence type="ECO:0000313" key="7">
    <source>
        <dbReference type="RefSeq" id="XP_010510715.1"/>
    </source>
</evidence>
<keyword evidence="3" id="KW-0175">Coiled coil</keyword>
<feature type="compositionally biased region" description="Polar residues" evidence="4">
    <location>
        <begin position="477"/>
        <end position="492"/>
    </location>
</feature>
<dbReference type="Pfam" id="PF10475">
    <property type="entry name" value="Vps54_N"/>
    <property type="match status" value="1"/>
</dbReference>
<feature type="region of interest" description="Disordered" evidence="4">
    <location>
        <begin position="448"/>
        <end position="506"/>
    </location>
</feature>
<dbReference type="InterPro" id="IPR040047">
    <property type="entry name" value="VPS50"/>
</dbReference>
<dbReference type="PANTHER" id="PTHR13258">
    <property type="entry name" value="SYNDETIN"/>
    <property type="match status" value="1"/>
</dbReference>
<name>A0ABM0Z5I8_CAMSA</name>
<reference evidence="6" key="1">
    <citation type="journal article" date="2014" name="Nat. Commun.">
        <title>The emerging biofuel crop Camelina sativa retains a highly undifferentiated hexaploid genome structure.</title>
        <authorList>
            <person name="Kagale S."/>
            <person name="Koh C."/>
            <person name="Nixon J."/>
            <person name="Bollina V."/>
            <person name="Clarke W.E."/>
            <person name="Tuteja R."/>
            <person name="Spillane C."/>
            <person name="Robinson S.J."/>
            <person name="Links M.G."/>
            <person name="Clarke C."/>
            <person name="Higgins E.E."/>
            <person name="Huebert T."/>
            <person name="Sharpe A.G."/>
            <person name="Parkin I.A."/>
        </authorList>
    </citation>
    <scope>NUCLEOTIDE SEQUENCE [LARGE SCALE GENOMIC DNA]</scope>
    <source>
        <strain evidence="6">cv. DH55</strain>
    </source>
</reference>
<feature type="compositionally biased region" description="Basic and acidic residues" evidence="4">
    <location>
        <begin position="702"/>
        <end position="720"/>
    </location>
</feature>
<gene>
    <name evidence="7" type="primary">LOC104786933</name>
</gene>
<dbReference type="PANTHER" id="PTHR13258:SF0">
    <property type="entry name" value="SYNDETIN"/>
    <property type="match status" value="1"/>
</dbReference>
<feature type="region of interest" description="Disordered" evidence="4">
    <location>
        <begin position="753"/>
        <end position="772"/>
    </location>
</feature>
<feature type="domain" description="Vacuolar protein sorting-associated protein 54 N-terminal" evidence="5">
    <location>
        <begin position="132"/>
        <end position="421"/>
    </location>
</feature>
<protein>
    <submittedName>
        <fullName evidence="7">Syndetin isoform X2</fullName>
    </submittedName>
</protein>
<dbReference type="InterPro" id="IPR019515">
    <property type="entry name" value="VPS54_N"/>
</dbReference>
<reference evidence="7" key="2">
    <citation type="submission" date="2025-08" db="UniProtKB">
        <authorList>
            <consortium name="RefSeq"/>
        </authorList>
    </citation>
    <scope>IDENTIFICATION</scope>
    <source>
        <tissue evidence="7">Leaf</tissue>
    </source>
</reference>
<evidence type="ECO:0000259" key="5">
    <source>
        <dbReference type="Pfam" id="PF10475"/>
    </source>
</evidence>
<proteinExistence type="predicted"/>
<evidence type="ECO:0000256" key="3">
    <source>
        <dbReference type="ARBA" id="ARBA00023054"/>
    </source>
</evidence>
<organism evidence="6 7">
    <name type="scientific">Camelina sativa</name>
    <name type="common">False flax</name>
    <name type="synonym">Myagrum sativum</name>
    <dbReference type="NCBI Taxonomy" id="90675"/>
    <lineage>
        <taxon>Eukaryota</taxon>
        <taxon>Viridiplantae</taxon>
        <taxon>Streptophyta</taxon>
        <taxon>Embryophyta</taxon>
        <taxon>Tracheophyta</taxon>
        <taxon>Spermatophyta</taxon>
        <taxon>Magnoliopsida</taxon>
        <taxon>eudicotyledons</taxon>
        <taxon>Gunneridae</taxon>
        <taxon>Pentapetalae</taxon>
        <taxon>rosids</taxon>
        <taxon>malvids</taxon>
        <taxon>Brassicales</taxon>
        <taxon>Brassicaceae</taxon>
        <taxon>Camelineae</taxon>
        <taxon>Camelina</taxon>
    </lineage>
</organism>
<evidence type="ECO:0000256" key="4">
    <source>
        <dbReference type="SAM" id="MobiDB-lite"/>
    </source>
</evidence>
<feature type="region of interest" description="Disordered" evidence="4">
    <location>
        <begin position="646"/>
        <end position="665"/>
    </location>
</feature>
<evidence type="ECO:0000256" key="1">
    <source>
        <dbReference type="ARBA" id="ARBA00022448"/>
    </source>
</evidence>
<evidence type="ECO:0000256" key="2">
    <source>
        <dbReference type="ARBA" id="ARBA00022927"/>
    </source>
</evidence>
<dbReference type="GeneID" id="104786933"/>
<keyword evidence="2" id="KW-0653">Protein transport</keyword>
<feature type="region of interest" description="Disordered" evidence="4">
    <location>
        <begin position="698"/>
        <end position="738"/>
    </location>
</feature>
<accession>A0ABM0Z5I8</accession>
<feature type="compositionally biased region" description="Low complexity" evidence="4">
    <location>
        <begin position="753"/>
        <end position="769"/>
    </location>
</feature>
<evidence type="ECO:0000313" key="6">
    <source>
        <dbReference type="Proteomes" id="UP000694864"/>
    </source>
</evidence>